<dbReference type="FunFam" id="1.20.1110.10:FF:000023">
    <property type="entry name" value="Cation-transporting ATPase"/>
    <property type="match status" value="1"/>
</dbReference>
<dbReference type="InParanoid" id="A0A1W4X573"/>
<evidence type="ECO:0000256" key="13">
    <source>
        <dbReference type="RuleBase" id="RU362082"/>
    </source>
</evidence>
<feature type="transmembrane region" description="Helical" evidence="13">
    <location>
        <begin position="903"/>
        <end position="922"/>
    </location>
</feature>
<dbReference type="GO" id="GO:0019829">
    <property type="term" value="F:ATPase-coupled monoatomic cation transmembrane transporter activity"/>
    <property type="evidence" value="ECO:0007669"/>
    <property type="project" value="UniProtKB-UniRule"/>
</dbReference>
<dbReference type="PANTHER" id="PTHR45630:SF8">
    <property type="entry name" value="CATION-TRANSPORTING ATPASE"/>
    <property type="match status" value="1"/>
</dbReference>
<evidence type="ECO:0000256" key="3">
    <source>
        <dbReference type="ARBA" id="ARBA00022553"/>
    </source>
</evidence>
<feature type="domain" description="P-type ATPase A" evidence="14">
    <location>
        <begin position="243"/>
        <end position="363"/>
    </location>
</feature>
<comment type="subcellular location">
    <subcellularLocation>
        <location evidence="1 13">Membrane</location>
        <topology evidence="1 13">Multi-pass membrane protein</topology>
    </subcellularLocation>
</comment>
<dbReference type="PROSITE" id="PS00154">
    <property type="entry name" value="ATPASE_E1_E2"/>
    <property type="match status" value="1"/>
</dbReference>
<sequence length="1133" mass="128737">MFRFRSEYEPIGLTSQQLHSNEENNICVIYGYHKRSCGKQLLFHLFGILSFGLFYAFVGWYPQLKSFKLTKCTLSIADTVLVKDANNNYETVAVQSDMLHLQQRAFTNLKYFIYRHNKYVLDDNDGLFKPLDDLMPKLTLSDILENSRGITENEKTELLNLYGSNNIDVEVRTYWNVFVNEVYNPFYLFQAFSVVLWCVDDYVIYSVCVLILTFFSVVTTLYQTRKQDKALHNLVKSSKTDSAKVLRPNIISGFTGHDIPSRDIVPGDLLVIPRSGCLMPCDAVLITGNCIVNESMLTGESTPVTKTAPHTSSEIYDTGIHKRYTLFCGTSILQARYYEGEFVLARVIKTGFTTMKGELVKSMLFPAPIKIQFYKDSAKFLLFLSIIAAGGMAYCTYLYHKRGADLEYIIIRTLDIVTIVVPPALPAAMTISIAYSQSRLKHLNIFCTSPPRINLAGKIKLACFDKTGTLTEDGVQLNSIIPSVDGKFSNPETHAFKIDSTSSLVKAMATCHSLTRIMGQLKGDSLDITMFESTKWEIEEPGEKESTRYDMLAPVIVKPNQNNASNFEIGEDNIPYCIGIIREFPFSSVQQCMTVICRELNDPCMIAFTKGAPERIKSFCREESLPQDFHLCLSTYTSQGFRVIAFSCKKLSSKFKWKEAQKTKREVLECDMTFLGFMIMQNSLKPETIPVIRTLHDASIPTVMITGDNIMTAICVARECNMIKADEPIVLVNMELDNDLGIPKMIFEVVDDDPDINFYDKKYHLAMDGKTWDKLREYYADYLPHILVKSTIFARFQPDQKTQLINYFQKIGYIVSMVGDGANDCGALKAAHVGVSLSQAEASVAAPFTSSIPNISCIVHLILEGRCSLVTSFALFKYMALYSLIQFCSVLILYTFHSMLGNIQLLFIDLIITTSLAVTIGHQGPANKLQSERPMGSLVCARNLIPLITQVLLCIAVQFCSYYYLSTQSWFVPLPPGKEEVILCWENTVIFMVSSYQYIIMAFVYAKGKPFRKTLITNFWFLLSAISLTSFLTWLYLKAPEGLAKFFEVMYLPHNHPREQRLFRDTLLLLPLLHLLLALFIEAQIADRKWFKKFLQFLFMKRKPKNKYKILLKENVVARWLASPEFNVTLSVD</sequence>
<evidence type="ECO:0000256" key="12">
    <source>
        <dbReference type="ARBA" id="ARBA00049360"/>
    </source>
</evidence>
<dbReference type="SFLD" id="SFLDS00003">
    <property type="entry name" value="Haloacid_Dehalogenase"/>
    <property type="match status" value="1"/>
</dbReference>
<dbReference type="InterPro" id="IPR001757">
    <property type="entry name" value="P_typ_ATPase"/>
</dbReference>
<dbReference type="InterPro" id="IPR004014">
    <property type="entry name" value="ATPase_P-typ_cation-transptr_N"/>
</dbReference>
<dbReference type="InterPro" id="IPR023214">
    <property type="entry name" value="HAD_sf"/>
</dbReference>
<dbReference type="Pfam" id="PF00122">
    <property type="entry name" value="E1-E2_ATPase"/>
    <property type="match status" value="1"/>
</dbReference>
<dbReference type="InterPro" id="IPR023299">
    <property type="entry name" value="ATPase_P-typ_cyto_dom_N"/>
</dbReference>
<dbReference type="InterPro" id="IPR036412">
    <property type="entry name" value="HAD-like_sf"/>
</dbReference>
<dbReference type="PANTHER" id="PTHR45630">
    <property type="entry name" value="CATION-TRANSPORTING ATPASE-RELATED"/>
    <property type="match status" value="1"/>
</dbReference>
<dbReference type="GO" id="GO:0016020">
    <property type="term" value="C:membrane"/>
    <property type="evidence" value="ECO:0007669"/>
    <property type="project" value="UniProtKB-SubCell"/>
</dbReference>
<feature type="transmembrane region" description="Helical" evidence="13">
    <location>
        <begin position="380"/>
        <end position="399"/>
    </location>
</feature>
<dbReference type="SUPFAM" id="SSF81660">
    <property type="entry name" value="Metal cation-transporting ATPase, ATP-binding domain N"/>
    <property type="match status" value="1"/>
</dbReference>
<feature type="domain" description="Cation-transporting P-type ATPase N-terminal" evidence="15">
    <location>
        <begin position="142"/>
        <end position="197"/>
    </location>
</feature>
<dbReference type="AlphaFoldDB" id="A0A1W4X573"/>
<dbReference type="GO" id="GO:0046872">
    <property type="term" value="F:metal ion binding"/>
    <property type="evidence" value="ECO:0007669"/>
    <property type="project" value="UniProtKB-UniRule"/>
</dbReference>
<keyword evidence="8 13" id="KW-0460">Magnesium</keyword>
<dbReference type="GO" id="GO:0016887">
    <property type="term" value="F:ATP hydrolysis activity"/>
    <property type="evidence" value="ECO:0007669"/>
    <property type="project" value="InterPro"/>
</dbReference>
<dbReference type="InterPro" id="IPR008250">
    <property type="entry name" value="ATPase_P-typ_transduc_dom_A_sf"/>
</dbReference>
<dbReference type="SFLD" id="SFLDG00002">
    <property type="entry name" value="C1.7:_P-type_atpase_like"/>
    <property type="match status" value="1"/>
</dbReference>
<dbReference type="Gene3D" id="1.20.1110.10">
    <property type="entry name" value="Calcium-transporting ATPase, transmembrane domain"/>
    <property type="match status" value="1"/>
</dbReference>
<feature type="transmembrane region" description="Helical" evidence="13">
    <location>
        <begin position="41"/>
        <end position="61"/>
    </location>
</feature>
<name>A0A1W4X573_AGRPL</name>
<dbReference type="GeneID" id="108741114"/>
<keyword evidence="11 13" id="KW-0472">Membrane</keyword>
<evidence type="ECO:0000256" key="8">
    <source>
        <dbReference type="ARBA" id="ARBA00022842"/>
    </source>
</evidence>
<keyword evidence="17" id="KW-1185">Reference proteome</keyword>
<evidence type="ECO:0000256" key="7">
    <source>
        <dbReference type="ARBA" id="ARBA00022840"/>
    </source>
</evidence>
<dbReference type="Pfam" id="PF13246">
    <property type="entry name" value="Cation_ATPase"/>
    <property type="match status" value="1"/>
</dbReference>
<evidence type="ECO:0000313" key="17">
    <source>
        <dbReference type="Proteomes" id="UP000192223"/>
    </source>
</evidence>
<dbReference type="SUPFAM" id="SSF56784">
    <property type="entry name" value="HAD-like"/>
    <property type="match status" value="1"/>
</dbReference>
<comment type="catalytic activity">
    <reaction evidence="12 13">
        <text>ATP + H2O = ADP + phosphate + H(+)</text>
        <dbReference type="Rhea" id="RHEA:13065"/>
        <dbReference type="ChEBI" id="CHEBI:15377"/>
        <dbReference type="ChEBI" id="CHEBI:15378"/>
        <dbReference type="ChEBI" id="CHEBI:30616"/>
        <dbReference type="ChEBI" id="CHEBI:43474"/>
        <dbReference type="ChEBI" id="CHEBI:456216"/>
    </reaction>
</comment>
<dbReference type="FunFam" id="3.40.50.1000:FF:000068">
    <property type="entry name" value="Cation-transporting ATPase"/>
    <property type="match status" value="1"/>
</dbReference>
<dbReference type="SUPFAM" id="SSF81653">
    <property type="entry name" value="Calcium ATPase, transduction domain A"/>
    <property type="match status" value="1"/>
</dbReference>
<feature type="transmembrane region" description="Helical" evidence="13">
    <location>
        <begin position="1067"/>
        <end position="1086"/>
    </location>
</feature>
<protein>
    <recommendedName>
        <fullName evidence="13">Cation-transporting ATPase</fullName>
        <ecNumber evidence="13">7.2.2.-</ecNumber>
    </recommendedName>
</protein>
<dbReference type="Gene3D" id="3.40.1110.10">
    <property type="entry name" value="Calcium-transporting ATPase, cytoplasmic domain N"/>
    <property type="match status" value="1"/>
</dbReference>
<dbReference type="GO" id="GO:0006874">
    <property type="term" value="P:intracellular calcium ion homeostasis"/>
    <property type="evidence" value="ECO:0007669"/>
    <property type="project" value="TreeGrafter"/>
</dbReference>
<keyword evidence="6 13" id="KW-0547">Nucleotide-binding</keyword>
<dbReference type="Pfam" id="PF00690">
    <property type="entry name" value="Cation_ATPase_N"/>
    <property type="match status" value="1"/>
</dbReference>
<dbReference type="Gene3D" id="3.40.50.1000">
    <property type="entry name" value="HAD superfamily/HAD-like"/>
    <property type="match status" value="1"/>
</dbReference>
<evidence type="ECO:0000313" key="18">
    <source>
        <dbReference type="RefSeq" id="XP_018331261.1"/>
    </source>
</evidence>
<evidence type="ECO:0000259" key="14">
    <source>
        <dbReference type="Pfam" id="PF00122"/>
    </source>
</evidence>
<keyword evidence="3" id="KW-0597">Phosphoprotein</keyword>
<dbReference type="OrthoDB" id="48943at2759"/>
<dbReference type="GO" id="GO:0005524">
    <property type="term" value="F:ATP binding"/>
    <property type="evidence" value="ECO:0007669"/>
    <property type="project" value="UniProtKB-UniRule"/>
</dbReference>
<evidence type="ECO:0000256" key="1">
    <source>
        <dbReference type="ARBA" id="ARBA00004141"/>
    </source>
</evidence>
<evidence type="ECO:0000256" key="5">
    <source>
        <dbReference type="ARBA" id="ARBA00022723"/>
    </source>
</evidence>
<gene>
    <name evidence="18" type="primary">LOC108741114</name>
</gene>
<dbReference type="InterPro" id="IPR044492">
    <property type="entry name" value="P_typ_ATPase_HD_dom"/>
</dbReference>
<proteinExistence type="inferred from homology"/>
<dbReference type="InterPro" id="IPR047819">
    <property type="entry name" value="P5A-ATPase_N"/>
</dbReference>
<dbReference type="NCBIfam" id="TIGR01657">
    <property type="entry name" value="P-ATPase-V"/>
    <property type="match status" value="1"/>
</dbReference>
<dbReference type="GO" id="GO:0015203">
    <property type="term" value="F:polyamine transmembrane transporter activity"/>
    <property type="evidence" value="ECO:0007669"/>
    <property type="project" value="TreeGrafter"/>
</dbReference>
<feature type="transmembrane region" description="Helical" evidence="13">
    <location>
        <begin position="875"/>
        <end position="897"/>
    </location>
</feature>
<evidence type="ECO:0000256" key="11">
    <source>
        <dbReference type="ARBA" id="ARBA00023136"/>
    </source>
</evidence>
<evidence type="ECO:0000259" key="16">
    <source>
        <dbReference type="Pfam" id="PF12409"/>
    </source>
</evidence>
<dbReference type="InterPro" id="IPR023298">
    <property type="entry name" value="ATPase_P-typ_TM_dom_sf"/>
</dbReference>
<dbReference type="KEGG" id="apln:108741114"/>
<feature type="transmembrane region" description="Helical" evidence="13">
    <location>
        <begin position="411"/>
        <end position="435"/>
    </location>
</feature>
<comment type="similarity">
    <text evidence="2 13">Belongs to the cation transport ATPase (P-type) (TC 3.A.3) family. Type V subfamily.</text>
</comment>
<dbReference type="InterPro" id="IPR006544">
    <property type="entry name" value="P-type_TPase_V"/>
</dbReference>
<evidence type="ECO:0000259" key="15">
    <source>
        <dbReference type="Pfam" id="PF00690"/>
    </source>
</evidence>
<dbReference type="Proteomes" id="UP000192223">
    <property type="component" value="Unplaced"/>
</dbReference>
<evidence type="ECO:0000256" key="10">
    <source>
        <dbReference type="ARBA" id="ARBA00022989"/>
    </source>
</evidence>
<dbReference type="PRINTS" id="PR00119">
    <property type="entry name" value="CATATPASE"/>
</dbReference>
<feature type="transmembrane region" description="Helical" evidence="13">
    <location>
        <begin position="943"/>
        <end position="965"/>
    </location>
</feature>
<dbReference type="RefSeq" id="XP_018331261.1">
    <property type="nucleotide sequence ID" value="XM_018475759.2"/>
</dbReference>
<feature type="domain" description="P5B-type ATPase N-terminal" evidence="16">
    <location>
        <begin position="27"/>
        <end position="97"/>
    </location>
</feature>
<keyword evidence="7 13" id="KW-0067">ATP-binding</keyword>
<evidence type="ECO:0000256" key="2">
    <source>
        <dbReference type="ARBA" id="ARBA00006000"/>
    </source>
</evidence>
<dbReference type="SFLD" id="SFLDF00027">
    <property type="entry name" value="p-type_atpase"/>
    <property type="match status" value="1"/>
</dbReference>
<dbReference type="EC" id="7.2.2.-" evidence="13"/>
<dbReference type="Pfam" id="PF12409">
    <property type="entry name" value="P5-ATPase"/>
    <property type="match status" value="1"/>
</dbReference>
<keyword evidence="9 13" id="KW-1278">Translocase</keyword>
<accession>A0A1W4X573</accession>
<dbReference type="GO" id="GO:0140358">
    <property type="term" value="F:P-type transmembrane transporter activity"/>
    <property type="evidence" value="ECO:0007669"/>
    <property type="project" value="InterPro"/>
</dbReference>
<evidence type="ECO:0000256" key="9">
    <source>
        <dbReference type="ARBA" id="ARBA00022967"/>
    </source>
</evidence>
<feature type="transmembrane region" description="Helical" evidence="13">
    <location>
        <begin position="985"/>
        <end position="1006"/>
    </location>
</feature>
<dbReference type="InterPro" id="IPR059000">
    <property type="entry name" value="ATPase_P-type_domA"/>
</dbReference>
<dbReference type="SUPFAM" id="SSF81665">
    <property type="entry name" value="Calcium ATPase, transmembrane domain M"/>
    <property type="match status" value="1"/>
</dbReference>
<reference evidence="18" key="1">
    <citation type="submission" date="2025-08" db="UniProtKB">
        <authorList>
            <consortium name="RefSeq"/>
        </authorList>
    </citation>
    <scope>IDENTIFICATION</scope>
    <source>
        <tissue evidence="18">Entire body</tissue>
    </source>
</reference>
<feature type="transmembrane region" description="Helical" evidence="13">
    <location>
        <begin position="202"/>
        <end position="222"/>
    </location>
</feature>
<keyword evidence="4 13" id="KW-0812">Transmembrane</keyword>
<feature type="transmembrane region" description="Helical" evidence="13">
    <location>
        <begin position="1018"/>
        <end position="1037"/>
    </location>
</feature>
<evidence type="ECO:0000256" key="4">
    <source>
        <dbReference type="ARBA" id="ARBA00022692"/>
    </source>
</evidence>
<dbReference type="Gene3D" id="2.70.150.10">
    <property type="entry name" value="Calcium-transporting ATPase, cytoplasmic transduction domain A"/>
    <property type="match status" value="1"/>
</dbReference>
<keyword evidence="10 13" id="KW-1133">Transmembrane helix</keyword>
<keyword evidence="5 13" id="KW-0479">Metal-binding</keyword>
<dbReference type="NCBIfam" id="TIGR01494">
    <property type="entry name" value="ATPase_P-type"/>
    <property type="match status" value="2"/>
</dbReference>
<organism evidence="17 18">
    <name type="scientific">Agrilus planipennis</name>
    <name type="common">Emerald ash borer</name>
    <name type="synonym">Agrilus marcopoli</name>
    <dbReference type="NCBI Taxonomy" id="224129"/>
    <lineage>
        <taxon>Eukaryota</taxon>
        <taxon>Metazoa</taxon>
        <taxon>Ecdysozoa</taxon>
        <taxon>Arthropoda</taxon>
        <taxon>Hexapoda</taxon>
        <taxon>Insecta</taxon>
        <taxon>Pterygota</taxon>
        <taxon>Neoptera</taxon>
        <taxon>Endopterygota</taxon>
        <taxon>Coleoptera</taxon>
        <taxon>Polyphaga</taxon>
        <taxon>Elateriformia</taxon>
        <taxon>Buprestoidea</taxon>
        <taxon>Buprestidae</taxon>
        <taxon>Agrilinae</taxon>
        <taxon>Agrilus</taxon>
    </lineage>
</organism>
<dbReference type="InterPro" id="IPR018303">
    <property type="entry name" value="ATPase_P-typ_P_site"/>
</dbReference>
<dbReference type="STRING" id="224129.A0A1W4X573"/>
<evidence type="ECO:0000256" key="6">
    <source>
        <dbReference type="ARBA" id="ARBA00022741"/>
    </source>
</evidence>